<evidence type="ECO:0000313" key="20">
    <source>
        <dbReference type="Proteomes" id="UP000288859"/>
    </source>
</evidence>
<evidence type="ECO:0000256" key="11">
    <source>
        <dbReference type="ARBA" id="ARBA00022840"/>
    </source>
</evidence>
<accession>A0A438MX79</accession>
<evidence type="ECO:0000256" key="17">
    <source>
        <dbReference type="SAM" id="Phobius"/>
    </source>
</evidence>
<evidence type="ECO:0000256" key="5">
    <source>
        <dbReference type="ARBA" id="ARBA00022448"/>
    </source>
</evidence>
<proteinExistence type="inferred from homology"/>
<evidence type="ECO:0000256" key="7">
    <source>
        <dbReference type="ARBA" id="ARBA00022692"/>
    </source>
</evidence>
<feature type="transmembrane region" description="Helical" evidence="17">
    <location>
        <begin position="921"/>
        <end position="945"/>
    </location>
</feature>
<evidence type="ECO:0000259" key="18">
    <source>
        <dbReference type="PROSITE" id="PS50893"/>
    </source>
</evidence>
<comment type="similarity">
    <text evidence="3">Belongs to the ABC transporter superfamily. ABCA family.</text>
</comment>
<feature type="transmembrane region" description="Helical" evidence="17">
    <location>
        <begin position="1041"/>
        <end position="1060"/>
    </location>
</feature>
<feature type="transmembrane region" description="Helical" evidence="17">
    <location>
        <begin position="722"/>
        <end position="743"/>
    </location>
</feature>
<feature type="transmembrane region" description="Helical" evidence="17">
    <location>
        <begin position="1067"/>
        <end position="1088"/>
    </location>
</feature>
<evidence type="ECO:0000256" key="16">
    <source>
        <dbReference type="SAM" id="MobiDB-lite"/>
    </source>
</evidence>
<dbReference type="PROSITE" id="PS00211">
    <property type="entry name" value="ABC_TRANSPORTER_1"/>
    <property type="match status" value="2"/>
</dbReference>
<dbReference type="InterPro" id="IPR027417">
    <property type="entry name" value="P-loop_NTPase"/>
</dbReference>
<evidence type="ECO:0000256" key="2">
    <source>
        <dbReference type="ARBA" id="ARBA00004141"/>
    </source>
</evidence>
<feature type="transmembrane region" description="Helical" evidence="17">
    <location>
        <begin position="1757"/>
        <end position="1780"/>
    </location>
</feature>
<feature type="transmembrane region" description="Helical" evidence="17">
    <location>
        <begin position="1520"/>
        <end position="1541"/>
    </location>
</feature>
<feature type="transmembrane region" description="Helical" evidence="17">
    <location>
        <begin position="1012"/>
        <end position="1035"/>
    </location>
</feature>
<dbReference type="SMART" id="SM00382">
    <property type="entry name" value="AAA"/>
    <property type="match status" value="2"/>
</dbReference>
<evidence type="ECO:0000313" key="19">
    <source>
        <dbReference type="EMBL" id="RVX67548.1"/>
    </source>
</evidence>
<feature type="transmembrane region" description="Helical" evidence="17">
    <location>
        <begin position="1108"/>
        <end position="1128"/>
    </location>
</feature>
<feature type="transmembrane region" description="Helical" evidence="17">
    <location>
        <begin position="983"/>
        <end position="1005"/>
    </location>
</feature>
<dbReference type="PANTHER" id="PTHR19229:SF36">
    <property type="entry name" value="ATP-BINDING CASSETTE SUB-FAMILY A MEMBER 2"/>
    <property type="match status" value="1"/>
</dbReference>
<dbReference type="OrthoDB" id="8061355at2759"/>
<dbReference type="Gene3D" id="3.40.50.300">
    <property type="entry name" value="P-loop containing nucleotide triphosphate hydrolases"/>
    <property type="match status" value="2"/>
</dbReference>
<dbReference type="Pfam" id="PF13450">
    <property type="entry name" value="NAD_binding_8"/>
    <property type="match status" value="1"/>
</dbReference>
<sequence>MAQAEVISSQLGIVLGQTKDVPSTSTVVDSSTTGVPSTLSTLEHHSDQMDNKETKLDPAALKARYDQERDKRLAANPDGVGQYRSIRDGDPHFGHYLHDPYIEKKIQRDPLDEEVEVLIVGGGYGGQLVAVRLQEKGINDIRIVEKGGDFGGTWYWNRYPGAQCDIESYVYMPLLDETGYVPTEKYARNDELLGHAKMLGQRYGLYEKSIFQTEVKHLAWDADACRWIARTDRGDTIKARFAVSAAGPLHRPKLPGVKGIETFKGHSFHSSRWDYEYTGGDSNGNLHKLANKRVGIIGTGATAVQIIPHLGNWAKEVYVFQRTPSSVDVRGNRPTDPEWVKTLGDRWQKRRMDNFNIVVNGGYQEEDLVADGWTDIIRKLLARPSADSPESNDLEALAKQRQLYDYTKMEQIRARVDSIIKDPNVAEKLKPYYNQFCKRPCFHDEYLQTFNKSNVQLVDTNGKGIESITERGVKANGTEYELDCLIYATGFDLATDWTDRSGFDIAGEGGILISDKWRDGASTLHGWTTRGFPNMFFVQIVQAALTPNFIHVTGEQANHFAYMISEAKKREIKTFQPTQEAEEKWVDTIIEMGKLREAFNKECTPGYYNNEGRLNARAAKNASYGGGALKFLELLEQWKAKDDLEGLEVKYIIFQATFTIALYFKIHQLSGPVRWDEIAFHSSTSLHASVLKTLDIIDNMPLLRQATTLVGKDLLIIVRRRWLSTALRALALPIVYMWFISYVRNFFLPPSVYGVGEPRLLRDIGQVFNGSVSLGCRNTVAFVNNAFYGGQIEDVITSLATSFSELGVQTYLLESDESLFEVCRSSLRGTSSCYGAVSFHSSPSEGPDGTWNYTAISDFGLSQRVFVDQDDNDAEIFILPFLQAINSQLAAQSGSTLPGQIRTYPFTSQTRQDRDDQIQTFFMRALVNYLGVVFFIGICGVAYHLPGNLSAERESGISQLIDVMIPTRHQWQSQMLRLWSKHLAFDIVYIPGLLAIGAIVARLVFENTNATIVVLYHLLAGLALTSYALFVGTFFRRSQLSGITVLIISLVLAIIAQFIVRSDAVAIALSLIFPSVNYTLFIIFLASWERSLTPADLLQSPPFNGRNSVPGYVFFILLGVQLFIYPLLALMSESLAYGVSGKHRSLRIQGGPKSPAIQVHNLSKHYSPRWWLWGKSVVRGVDELSFTGIKGQIIMLLGANGSGKSTTLSAISGVHSVTEGHIQLDGTGGLGLCPQKNVLWDDLTVTEHVRIFNRLKSQGKPESSEDITHLISACDLKLKAFKKAKTLSGGQKRKLQLAIAFVGGSQVCCIDEVSSGVDPLSRRKLWEILLQEKGKRTFLLATHALDEADALSDNILMLSKGTLRAFGTSAQLKHDFGGGYRVLTSKHWTVPGAFASRHGFQEHPDGFEFTLRNATEASQLCNDLESMGIRDYEVLSPSIEDVFLKLADEIHDEQVLFKNRSSQSEPTVSKATAKGSSLEIAKYSMSPNGIKALATGTGTTFLQQVLIVFRKRVRVLSRNFLPYCFALIVPILTAGLTTFFLSGFEGLSCTLGANANNPNVATLPALDFWWGLDVPIGPANQVDLGRLPAAYAQYSSRLALLPDFDAFQSYIQTRYSSVVPGGYYLDSENPPLLAYRANGGAQYAALAKIALDSYLTNIDIISQFSTFALPLAASTGDSLQLVLYFTFSMCAACGFFTLYPTFERLSKVRALHYSNGVRAAPLWLANAAFDGLFVLVISGASIALLVGTTNLWFQPGYLFVIFFLYGTASTLLVYIVSLFVTSQLAAFAFAAGGQAIFALIYFILYLVLITFSQPEALLRSLNAVQFSYGLLTPSGNLVRALLLGLNQSQLLCRNQGYISYAGDIEVYGGPILYLTLQTLAAYAFLVWYDGGWRPHIGRFGRLRTGKDVEKDTVIVEPDVMEETSRAETSTDGLRLLHLSKRFRRDTVVDDVTFGVQHGEVFALLGPNGAGKSTTIGLIRGDLRPSSQTSDVLIEGASIRTDKATARQHLGVCPQFDAMDRMTVTEHLKFYAKVRGVADIDFNVNQVISAVGLDAFRNRPAARLSGGNQRKLSLGIAIIGNPSILLLDEPSSGMDAVAKRVMWKTLEGIKVGRSLVITTHSMEEASALSDRVGILAKRMLAVGTTNSLRKRHGDAYYVHLVHVDGPHMTDEDGDVVEKWFFDNIPAAEKQTTSLHGQFRFIVPKMVQLADGRMSNTGGVLLKSMERNKSELKIRYYTFSETTLEDVFLTVVGKHRVEEEETYFLFASPVFSSRLPAYRGEYGVGAIDIESPIEKRVVRDARFRQGGQPAFQVETVLFTIYYPTVKGALSSKPDHLWVPRPLGIVGSGYARFVRISNFVTDSIFTFGLWLVAGSTQIPAQVDVALHGTPLQVQSTDPMALSSSDAFPVMVFSHGYASSRTQYTQYLGQIASRGYVVVAVEHRDGSAPGSVIMKKGVEDVDRLTFSKSHLINGSNLDGDWFKQAQLDFRQVEVEETIKILRHINEGRGDLVFADNPRQEGKDLRHWQGRLAVNNATIGGHSFGATLALQLLKNGPSHDLPFQGVVALDPGKSSGRLNDDIQVPALIIHSNSWSRRHSLFFGRPHFDVVKDLVRGVLDRATDAWFLTSLGTSHPSVTDAPVLAPLLLSWTTGSTIDARQGVNQYVETTASFLFYQQSGQKTGLLAECITHPDYDVPRPDHQLPGYLRKYWQIHVSPCKSADFIH</sequence>
<organism evidence="19 20">
    <name type="scientific">Exophiala mesophila</name>
    <name type="common">Black yeast-like fungus</name>
    <dbReference type="NCBI Taxonomy" id="212818"/>
    <lineage>
        <taxon>Eukaryota</taxon>
        <taxon>Fungi</taxon>
        <taxon>Dikarya</taxon>
        <taxon>Ascomycota</taxon>
        <taxon>Pezizomycotina</taxon>
        <taxon>Eurotiomycetes</taxon>
        <taxon>Chaetothyriomycetidae</taxon>
        <taxon>Chaetothyriales</taxon>
        <taxon>Herpotrichiellaceae</taxon>
        <taxon>Exophiala</taxon>
    </lineage>
</organism>
<evidence type="ECO:0000256" key="15">
    <source>
        <dbReference type="ARBA" id="ARBA00023136"/>
    </source>
</evidence>
<feature type="domain" description="ABC transporter" evidence="18">
    <location>
        <begin position="1157"/>
        <end position="1385"/>
    </location>
</feature>
<dbReference type="GO" id="GO:0004497">
    <property type="term" value="F:monooxygenase activity"/>
    <property type="evidence" value="ECO:0007669"/>
    <property type="project" value="UniProtKB-KW"/>
</dbReference>
<feature type="compositionally biased region" description="Basic and acidic residues" evidence="16">
    <location>
        <begin position="42"/>
        <end position="53"/>
    </location>
</feature>
<keyword evidence="5" id="KW-0813">Transport</keyword>
<dbReference type="EMBL" id="NAJM01000047">
    <property type="protein sequence ID" value="RVX67548.1"/>
    <property type="molecule type" value="Genomic_DNA"/>
</dbReference>
<evidence type="ECO:0000256" key="3">
    <source>
        <dbReference type="ARBA" id="ARBA00008869"/>
    </source>
</evidence>
<comment type="caution">
    <text evidence="19">The sequence shown here is derived from an EMBL/GenBank/DDBJ whole genome shotgun (WGS) entry which is preliminary data.</text>
</comment>
<evidence type="ECO:0000256" key="10">
    <source>
        <dbReference type="ARBA" id="ARBA00022827"/>
    </source>
</evidence>
<comment type="similarity">
    <text evidence="4">Belongs to the FAD-binding monooxygenase family.</text>
</comment>
<keyword evidence="13" id="KW-0560">Oxidoreductase</keyword>
<dbReference type="VEuPathDB" id="FungiDB:PV10_06812"/>
<evidence type="ECO:0000256" key="13">
    <source>
        <dbReference type="ARBA" id="ARBA00023002"/>
    </source>
</evidence>
<dbReference type="Gene3D" id="3.50.50.60">
    <property type="entry name" value="FAD/NAD(P)-binding domain"/>
    <property type="match status" value="2"/>
</dbReference>
<keyword evidence="10" id="KW-0274">FAD</keyword>
<dbReference type="InterPro" id="IPR003439">
    <property type="entry name" value="ABC_transporter-like_ATP-bd"/>
</dbReference>
<evidence type="ECO:0000256" key="9">
    <source>
        <dbReference type="ARBA" id="ARBA00022741"/>
    </source>
</evidence>
<dbReference type="VEuPathDB" id="FungiDB:PV10_03691"/>
<feature type="domain" description="ABC transporter" evidence="18">
    <location>
        <begin position="1933"/>
        <end position="2160"/>
    </location>
</feature>
<dbReference type="InterPro" id="IPR026082">
    <property type="entry name" value="ABCA"/>
</dbReference>
<dbReference type="SUPFAM" id="SSF51905">
    <property type="entry name" value="FAD/NAD(P)-binding domain"/>
    <property type="match status" value="1"/>
</dbReference>
<feature type="region of interest" description="Disordered" evidence="16">
    <location>
        <begin position="19"/>
        <end position="53"/>
    </location>
</feature>
<keyword evidence="6" id="KW-0285">Flavoprotein</keyword>
<dbReference type="VEuPathDB" id="FungiDB:PV10_03692"/>
<comment type="cofactor">
    <cofactor evidence="1">
        <name>FAD</name>
        <dbReference type="ChEBI" id="CHEBI:57692"/>
    </cofactor>
</comment>
<dbReference type="SUPFAM" id="SSF52540">
    <property type="entry name" value="P-loop containing nucleoside triphosphate hydrolases"/>
    <property type="match status" value="2"/>
</dbReference>
<dbReference type="FunFam" id="3.40.50.300:FF:001345">
    <property type="entry name" value="Related to ABC transporter"/>
    <property type="match status" value="1"/>
</dbReference>
<dbReference type="GO" id="GO:0005524">
    <property type="term" value="F:ATP binding"/>
    <property type="evidence" value="ECO:0007669"/>
    <property type="project" value="UniProtKB-KW"/>
</dbReference>
<keyword evidence="14" id="KW-0503">Monooxygenase</keyword>
<dbReference type="Proteomes" id="UP000288859">
    <property type="component" value="Unassembled WGS sequence"/>
</dbReference>
<feature type="transmembrane region" description="Helical" evidence="17">
    <location>
        <begin position="1681"/>
        <end position="1702"/>
    </location>
</feature>
<dbReference type="Pfam" id="PF03403">
    <property type="entry name" value="PAF-AH_p_II"/>
    <property type="match status" value="1"/>
</dbReference>
<dbReference type="CDD" id="cd03263">
    <property type="entry name" value="ABC_subfamily_A"/>
    <property type="match status" value="2"/>
</dbReference>
<dbReference type="Gene3D" id="3.40.50.1820">
    <property type="entry name" value="alpha/beta hydrolase"/>
    <property type="match status" value="1"/>
</dbReference>
<keyword evidence="11" id="KW-0067">ATP-binding</keyword>
<evidence type="ECO:0000256" key="6">
    <source>
        <dbReference type="ARBA" id="ARBA00022630"/>
    </source>
</evidence>
<feature type="transmembrane region" description="Helical" evidence="17">
    <location>
        <begin position="1823"/>
        <end position="1845"/>
    </location>
</feature>
<dbReference type="InterPro" id="IPR017871">
    <property type="entry name" value="ABC_transporter-like_CS"/>
</dbReference>
<keyword evidence="12 17" id="KW-1133">Transmembrane helix</keyword>
<evidence type="ECO:0000256" key="14">
    <source>
        <dbReference type="ARBA" id="ARBA00023033"/>
    </source>
</evidence>
<evidence type="ECO:0000256" key="8">
    <source>
        <dbReference type="ARBA" id="ARBA00022737"/>
    </source>
</evidence>
<dbReference type="GO" id="GO:0016020">
    <property type="term" value="C:membrane"/>
    <property type="evidence" value="ECO:0007669"/>
    <property type="project" value="UniProtKB-SubCell"/>
</dbReference>
<evidence type="ECO:0000256" key="1">
    <source>
        <dbReference type="ARBA" id="ARBA00001974"/>
    </source>
</evidence>
<dbReference type="InterPro" id="IPR013525">
    <property type="entry name" value="ABC2_TM"/>
</dbReference>
<keyword evidence="8" id="KW-0677">Repeat</keyword>
<dbReference type="InterPro" id="IPR003593">
    <property type="entry name" value="AAA+_ATPase"/>
</dbReference>
<dbReference type="GO" id="GO:0005319">
    <property type="term" value="F:lipid transporter activity"/>
    <property type="evidence" value="ECO:0007669"/>
    <property type="project" value="TreeGrafter"/>
</dbReference>
<feature type="transmembrane region" description="Helical" evidence="17">
    <location>
        <begin position="1723"/>
        <end position="1745"/>
    </location>
</feature>
<feature type="transmembrane region" description="Helical" evidence="17">
    <location>
        <begin position="1787"/>
        <end position="1811"/>
    </location>
</feature>
<reference evidence="19 20" key="1">
    <citation type="submission" date="2017-03" db="EMBL/GenBank/DDBJ databases">
        <title>Genomes of endolithic fungi from Antarctica.</title>
        <authorList>
            <person name="Coleine C."/>
            <person name="Masonjones S."/>
            <person name="Stajich J.E."/>
        </authorList>
    </citation>
    <scope>NUCLEOTIDE SEQUENCE [LARGE SCALE GENOMIC DNA]</scope>
    <source>
        <strain evidence="19 20">CCFEE 6314</strain>
    </source>
</reference>
<dbReference type="SUPFAM" id="SSF53474">
    <property type="entry name" value="alpha/beta-Hydrolases"/>
    <property type="match status" value="1"/>
</dbReference>
<dbReference type="PANTHER" id="PTHR19229">
    <property type="entry name" value="ATP-BINDING CASSETTE TRANSPORTER SUBFAMILY A ABCA"/>
    <property type="match status" value="1"/>
</dbReference>
<dbReference type="InterPro" id="IPR029058">
    <property type="entry name" value="AB_hydrolase_fold"/>
</dbReference>
<dbReference type="GO" id="GO:0140359">
    <property type="term" value="F:ABC-type transporter activity"/>
    <property type="evidence" value="ECO:0007669"/>
    <property type="project" value="InterPro"/>
</dbReference>
<gene>
    <name evidence="19" type="ORF">B0A52_08901</name>
</gene>
<feature type="compositionally biased region" description="Low complexity" evidence="16">
    <location>
        <begin position="20"/>
        <end position="38"/>
    </location>
</feature>
<dbReference type="InterPro" id="IPR036188">
    <property type="entry name" value="FAD/NAD-bd_sf"/>
</dbReference>
<dbReference type="PROSITE" id="PS50893">
    <property type="entry name" value="ABC_TRANSPORTER_2"/>
    <property type="match status" value="2"/>
</dbReference>
<protein>
    <recommendedName>
        <fullName evidence="18">ABC transporter domain-containing protein</fullName>
    </recommendedName>
</protein>
<comment type="subcellular location">
    <subcellularLocation>
        <location evidence="2">Membrane</location>
        <topology evidence="2">Multi-pass membrane protein</topology>
    </subcellularLocation>
</comment>
<evidence type="ECO:0000256" key="4">
    <source>
        <dbReference type="ARBA" id="ARBA00010139"/>
    </source>
</evidence>
<dbReference type="FunFam" id="3.50.50.60:FF:000341">
    <property type="entry name" value="Baeyer-Villiger monooxygenase"/>
    <property type="match status" value="1"/>
</dbReference>
<evidence type="ECO:0000256" key="12">
    <source>
        <dbReference type="ARBA" id="ARBA00022989"/>
    </source>
</evidence>
<keyword evidence="9" id="KW-0547">Nucleotide-binding</keyword>
<dbReference type="Pfam" id="PF12698">
    <property type="entry name" value="ABC2_membrane_3"/>
    <property type="match status" value="2"/>
</dbReference>
<feature type="transmembrane region" description="Helical" evidence="17">
    <location>
        <begin position="1866"/>
        <end position="1888"/>
    </location>
</feature>
<name>A0A438MX79_EXOME</name>
<keyword evidence="15 17" id="KW-0472">Membrane</keyword>
<dbReference type="GO" id="GO:0016887">
    <property type="term" value="F:ATP hydrolysis activity"/>
    <property type="evidence" value="ECO:0007669"/>
    <property type="project" value="InterPro"/>
</dbReference>
<dbReference type="Pfam" id="PF00005">
    <property type="entry name" value="ABC_tran"/>
    <property type="match status" value="2"/>
</dbReference>
<keyword evidence="7 17" id="KW-0812">Transmembrane</keyword>